<name>A0A370B024_9ACTN</name>
<protein>
    <submittedName>
        <fullName evidence="1">Uncharacterized protein</fullName>
    </submittedName>
</protein>
<sequence>MTTRNAPFSTSISQAPDLSEWTDRVVVPDVRPVSIPALHAGYLLQREGAHVHYVADGHAHCLGGHCLPETATARTTAAP</sequence>
<evidence type="ECO:0000313" key="1">
    <source>
        <dbReference type="EMBL" id="RDG35180.1"/>
    </source>
</evidence>
<accession>A0A370B024</accession>
<gene>
    <name evidence="1" type="ORF">DVH02_26650</name>
</gene>
<evidence type="ECO:0000313" key="2">
    <source>
        <dbReference type="Proteomes" id="UP000253741"/>
    </source>
</evidence>
<keyword evidence="2" id="KW-1185">Reference proteome</keyword>
<dbReference type="Proteomes" id="UP000253741">
    <property type="component" value="Unassembled WGS sequence"/>
</dbReference>
<organism evidence="1 2">
    <name type="scientific">Streptomyces corynorhini</name>
    <dbReference type="NCBI Taxonomy" id="2282652"/>
    <lineage>
        <taxon>Bacteria</taxon>
        <taxon>Bacillati</taxon>
        <taxon>Actinomycetota</taxon>
        <taxon>Actinomycetes</taxon>
        <taxon>Kitasatosporales</taxon>
        <taxon>Streptomycetaceae</taxon>
        <taxon>Streptomyces</taxon>
    </lineage>
</organism>
<reference evidence="1 2" key="1">
    <citation type="submission" date="2018-07" db="EMBL/GenBank/DDBJ databases">
        <title>Streptomyces species from bats.</title>
        <authorList>
            <person name="Dunlap C."/>
        </authorList>
    </citation>
    <scope>NUCLEOTIDE SEQUENCE [LARGE SCALE GENOMIC DNA]</scope>
    <source>
        <strain evidence="1 2">AC230</strain>
    </source>
</reference>
<dbReference type="RefSeq" id="WP_114626407.1">
    <property type="nucleotide sequence ID" value="NZ_QQNA01000245.1"/>
</dbReference>
<proteinExistence type="predicted"/>
<comment type="caution">
    <text evidence="1">The sequence shown here is derived from an EMBL/GenBank/DDBJ whole genome shotgun (WGS) entry which is preliminary data.</text>
</comment>
<dbReference type="AlphaFoldDB" id="A0A370B024"/>
<dbReference type="EMBL" id="QQNA01000245">
    <property type="protein sequence ID" value="RDG35180.1"/>
    <property type="molecule type" value="Genomic_DNA"/>
</dbReference>